<keyword evidence="1" id="KW-0106">Calcium</keyword>
<dbReference type="InterPro" id="IPR018247">
    <property type="entry name" value="EF_Hand_1_Ca_BS"/>
</dbReference>
<evidence type="ECO:0000313" key="4">
    <source>
        <dbReference type="Proteomes" id="UP001431209"/>
    </source>
</evidence>
<comment type="caution">
    <text evidence="3">The sequence shown here is derived from an EMBL/GenBank/DDBJ whole genome shotgun (WGS) entry which is preliminary data.</text>
</comment>
<dbReference type="SUPFAM" id="SSF47473">
    <property type="entry name" value="EF-hand"/>
    <property type="match status" value="1"/>
</dbReference>
<dbReference type="PROSITE" id="PS50222">
    <property type="entry name" value="EF_HAND_2"/>
    <property type="match status" value="1"/>
</dbReference>
<evidence type="ECO:0000256" key="1">
    <source>
        <dbReference type="ARBA" id="ARBA00022837"/>
    </source>
</evidence>
<reference evidence="3 4" key="1">
    <citation type="submission" date="2024-03" db="EMBL/GenBank/DDBJ databases">
        <title>The Acrasis kona genome and developmental transcriptomes reveal deep origins of eukaryotic multicellular pathways.</title>
        <authorList>
            <person name="Sheikh S."/>
            <person name="Fu C.-J."/>
            <person name="Brown M.W."/>
            <person name="Baldauf S.L."/>
        </authorList>
    </citation>
    <scope>NUCLEOTIDE SEQUENCE [LARGE SCALE GENOMIC DNA]</scope>
    <source>
        <strain evidence="3 4">ATCC MYA-3509</strain>
    </source>
</reference>
<protein>
    <recommendedName>
        <fullName evidence="2">EF-hand domain-containing protein</fullName>
    </recommendedName>
</protein>
<name>A0AAW2Z8T9_9EUKA</name>
<dbReference type="PROSITE" id="PS00018">
    <property type="entry name" value="EF_HAND_1"/>
    <property type="match status" value="1"/>
</dbReference>
<dbReference type="InterPro" id="IPR002048">
    <property type="entry name" value="EF_hand_dom"/>
</dbReference>
<organism evidence="3 4">
    <name type="scientific">Acrasis kona</name>
    <dbReference type="NCBI Taxonomy" id="1008807"/>
    <lineage>
        <taxon>Eukaryota</taxon>
        <taxon>Discoba</taxon>
        <taxon>Heterolobosea</taxon>
        <taxon>Tetramitia</taxon>
        <taxon>Eutetramitia</taxon>
        <taxon>Acrasidae</taxon>
        <taxon>Acrasis</taxon>
    </lineage>
</organism>
<sequence>MAIRRRTQEGKEPKRIKKDSNYEIRFRKEFGKCIFHEYTEEDEEDPFNWKEDSPETITGFDVCTCGVVQRHVEKLNTTTHNHDNWELIYNEKKLSEQMAEYMEDIQLESESEDEYRSLYYSHTDGGRIIDNKIFYLVDPNKDGLITMQEMKDVFQGGIHPKVVEEGGDVQDINRWLSYARVDDDDNSTDDENSDEDDEKKSKITKVIKSMEHADLKRITWIVYFADGMMASPYSVHIMGVSPRTGNLVGIQSTVVWT</sequence>
<feature type="domain" description="EF-hand" evidence="2">
    <location>
        <begin position="132"/>
        <end position="160"/>
    </location>
</feature>
<dbReference type="Proteomes" id="UP001431209">
    <property type="component" value="Unassembled WGS sequence"/>
</dbReference>
<accession>A0AAW2Z8T9</accession>
<dbReference type="InterPro" id="IPR011992">
    <property type="entry name" value="EF-hand-dom_pair"/>
</dbReference>
<evidence type="ECO:0000313" key="3">
    <source>
        <dbReference type="EMBL" id="KAL0485551.1"/>
    </source>
</evidence>
<dbReference type="AlphaFoldDB" id="A0AAW2Z8T9"/>
<proteinExistence type="predicted"/>
<keyword evidence="4" id="KW-1185">Reference proteome</keyword>
<dbReference type="EMBL" id="JAOPGA020001147">
    <property type="protein sequence ID" value="KAL0485551.1"/>
    <property type="molecule type" value="Genomic_DNA"/>
</dbReference>
<dbReference type="GO" id="GO:0005509">
    <property type="term" value="F:calcium ion binding"/>
    <property type="evidence" value="ECO:0007669"/>
    <property type="project" value="InterPro"/>
</dbReference>
<gene>
    <name evidence="3" type="ORF">AKO1_013890</name>
</gene>
<evidence type="ECO:0000259" key="2">
    <source>
        <dbReference type="PROSITE" id="PS50222"/>
    </source>
</evidence>